<feature type="domain" description="AMP-binding enzyme C-terminal" evidence="4">
    <location>
        <begin position="452"/>
        <end position="528"/>
    </location>
</feature>
<organism evidence="5 6">
    <name type="scientific">Brevibacterium sandarakinum</name>
    <dbReference type="NCBI Taxonomy" id="629680"/>
    <lineage>
        <taxon>Bacteria</taxon>
        <taxon>Bacillati</taxon>
        <taxon>Actinomycetota</taxon>
        <taxon>Actinomycetes</taxon>
        <taxon>Micrococcales</taxon>
        <taxon>Brevibacteriaceae</taxon>
        <taxon>Brevibacterium</taxon>
    </lineage>
</organism>
<evidence type="ECO:0000259" key="4">
    <source>
        <dbReference type="Pfam" id="PF13193"/>
    </source>
</evidence>
<dbReference type="OrthoDB" id="9803968at2"/>
<dbReference type="Gene3D" id="3.40.50.12780">
    <property type="entry name" value="N-terminal domain of ligase-like"/>
    <property type="match status" value="1"/>
</dbReference>
<dbReference type="GO" id="GO:0006631">
    <property type="term" value="P:fatty acid metabolic process"/>
    <property type="evidence" value="ECO:0007669"/>
    <property type="project" value="TreeGrafter"/>
</dbReference>
<dbReference type="Proteomes" id="UP000199700">
    <property type="component" value="Chromosome"/>
</dbReference>
<dbReference type="PANTHER" id="PTHR43201:SF5">
    <property type="entry name" value="MEDIUM-CHAIN ACYL-COA LIGASE ACSF2, MITOCHONDRIAL"/>
    <property type="match status" value="1"/>
</dbReference>
<dbReference type="EMBL" id="LT629739">
    <property type="protein sequence ID" value="SDS49291.1"/>
    <property type="molecule type" value="Genomic_DNA"/>
</dbReference>
<comment type="similarity">
    <text evidence="1">Belongs to the ATP-dependent AMP-binding enzyme family.</text>
</comment>
<name>A0A1H1SN03_BRESA</name>
<dbReference type="InterPro" id="IPR045851">
    <property type="entry name" value="AMP-bd_C_sf"/>
</dbReference>
<dbReference type="InterPro" id="IPR042099">
    <property type="entry name" value="ANL_N_sf"/>
</dbReference>
<dbReference type="Pfam" id="PF13193">
    <property type="entry name" value="AMP-binding_C"/>
    <property type="match status" value="1"/>
</dbReference>
<dbReference type="Gene3D" id="3.30.300.30">
    <property type="match status" value="1"/>
</dbReference>
<proteinExistence type="inferred from homology"/>
<dbReference type="PANTHER" id="PTHR43201">
    <property type="entry name" value="ACYL-COA SYNTHETASE"/>
    <property type="match status" value="1"/>
</dbReference>
<protein>
    <submittedName>
        <fullName evidence="5">Cyclohexanecarboxylate-CoA ligase</fullName>
    </submittedName>
</protein>
<reference evidence="5" key="1">
    <citation type="submission" date="2016-10" db="EMBL/GenBank/DDBJ databases">
        <authorList>
            <person name="Varghese N."/>
            <person name="Submissions S."/>
        </authorList>
    </citation>
    <scope>NUCLEOTIDE SEQUENCE [LARGE SCALE GENOMIC DNA]</scope>
    <source>
        <strain evidence="5">DSM 22082</strain>
    </source>
</reference>
<keyword evidence="2 5" id="KW-0436">Ligase</keyword>
<dbReference type="GO" id="GO:0031956">
    <property type="term" value="F:medium-chain fatty acid-CoA ligase activity"/>
    <property type="evidence" value="ECO:0007669"/>
    <property type="project" value="TreeGrafter"/>
</dbReference>
<sequence length="547" mass="60183">MSMATIHDRYTAEQIERFYSQRLWKEETLWEELEKQVELRPDKPFMIDDSTQLTFAQTWDQAQGIAAGLSAIGITAGSRVAVQIPNWVEFAPIVTAISRVGAIAVPIQPIYRDKEVAHILATAQVSAVFTTGDYRGFDFDEMYDRLSKDAPLLKEIITVRAEQSGYATRTIDQLSSLTADELPAEARADDPFAIIFSSGTTSKAKGCLHTLNTARTPAIVQGEAYHYTADDVQFGPSPVTHTTGIMSSFLMPLIHGATSVIMAKWDPAEGIKRIERFRCTGTINASTFLQALLNSYDPQQHDLTSMRYWTLAGAPIPAALVQRAQDAMPDLRVLSQYGRTENMTTTMCAIDDDPSRSLTSDGRALRGQEVVVLGLDDTVLEPGREGEIAYRGSMSLLTYLGMPEETAEMFTAVGYSKSGDLGIMDESGFLRVTGRLKDIVVRGGLNISVRQVEDELASHGAVDQVAVVSMPDELLGERACCYIVPASDHDVPRLEEIRGFLLERGLAIQKVPERLEIVSEMPTTATGKIQKNLLRDDIRHRVSGASV</sequence>
<evidence type="ECO:0000256" key="2">
    <source>
        <dbReference type="ARBA" id="ARBA00022598"/>
    </source>
</evidence>
<evidence type="ECO:0000256" key="1">
    <source>
        <dbReference type="ARBA" id="ARBA00006432"/>
    </source>
</evidence>
<dbReference type="AlphaFoldDB" id="A0A1H1SN03"/>
<dbReference type="InterPro" id="IPR000873">
    <property type="entry name" value="AMP-dep_synth/lig_dom"/>
</dbReference>
<dbReference type="InterPro" id="IPR020845">
    <property type="entry name" value="AMP-binding_CS"/>
</dbReference>
<evidence type="ECO:0000313" key="6">
    <source>
        <dbReference type="Proteomes" id="UP000199700"/>
    </source>
</evidence>
<evidence type="ECO:0000313" key="5">
    <source>
        <dbReference type="EMBL" id="SDS49291.1"/>
    </source>
</evidence>
<evidence type="ECO:0000259" key="3">
    <source>
        <dbReference type="Pfam" id="PF00501"/>
    </source>
</evidence>
<keyword evidence="6" id="KW-1185">Reference proteome</keyword>
<dbReference type="STRING" id="629680.SAMN04489751_2143"/>
<accession>A0A1H1SN03</accession>
<dbReference type="SUPFAM" id="SSF56801">
    <property type="entry name" value="Acetyl-CoA synthetase-like"/>
    <property type="match status" value="1"/>
</dbReference>
<dbReference type="PROSITE" id="PS00455">
    <property type="entry name" value="AMP_BINDING"/>
    <property type="match status" value="1"/>
</dbReference>
<gene>
    <name evidence="5" type="ORF">SAMN04489751_2143</name>
</gene>
<dbReference type="InterPro" id="IPR025110">
    <property type="entry name" value="AMP-bd_C"/>
</dbReference>
<feature type="domain" description="AMP-dependent synthetase/ligase" evidence="3">
    <location>
        <begin position="33"/>
        <end position="400"/>
    </location>
</feature>
<dbReference type="Pfam" id="PF00501">
    <property type="entry name" value="AMP-binding"/>
    <property type="match status" value="1"/>
</dbReference>